<gene>
    <name evidence="2" type="ORF">SK128_016386</name>
</gene>
<dbReference type="AlphaFoldDB" id="A0AAN9ACZ0"/>
<comment type="caution">
    <text evidence="2">The sequence shown here is derived from an EMBL/GenBank/DDBJ whole genome shotgun (WGS) entry which is preliminary data.</text>
</comment>
<name>A0AAN9ACZ0_HALRR</name>
<protein>
    <recommendedName>
        <fullName evidence="4">DUF4789 domain-containing protein</fullName>
    </recommendedName>
</protein>
<accession>A0AAN9ACZ0</accession>
<dbReference type="Proteomes" id="UP001381693">
    <property type="component" value="Unassembled WGS sequence"/>
</dbReference>
<dbReference type="EMBL" id="JAXCGZ010004999">
    <property type="protein sequence ID" value="KAK7081400.1"/>
    <property type="molecule type" value="Genomic_DNA"/>
</dbReference>
<evidence type="ECO:0000313" key="3">
    <source>
        <dbReference type="Proteomes" id="UP001381693"/>
    </source>
</evidence>
<evidence type="ECO:0000313" key="2">
    <source>
        <dbReference type="EMBL" id="KAK7081400.1"/>
    </source>
</evidence>
<organism evidence="2 3">
    <name type="scientific">Halocaridina rubra</name>
    <name type="common">Hawaiian red shrimp</name>
    <dbReference type="NCBI Taxonomy" id="373956"/>
    <lineage>
        <taxon>Eukaryota</taxon>
        <taxon>Metazoa</taxon>
        <taxon>Ecdysozoa</taxon>
        <taxon>Arthropoda</taxon>
        <taxon>Crustacea</taxon>
        <taxon>Multicrustacea</taxon>
        <taxon>Malacostraca</taxon>
        <taxon>Eumalacostraca</taxon>
        <taxon>Eucarida</taxon>
        <taxon>Decapoda</taxon>
        <taxon>Pleocyemata</taxon>
        <taxon>Caridea</taxon>
        <taxon>Atyoidea</taxon>
        <taxon>Atyidae</taxon>
        <taxon>Halocaridina</taxon>
    </lineage>
</organism>
<dbReference type="PANTHER" id="PTHR21177:SF7">
    <property type="entry name" value="GH11627P"/>
    <property type="match status" value="1"/>
</dbReference>
<evidence type="ECO:0008006" key="4">
    <source>
        <dbReference type="Google" id="ProtNLM"/>
    </source>
</evidence>
<sequence>MARVTFTFVFLLGVFPFILNSKVASEQGTKKRIHKRAPGDLLNPPIPTSIALYTGGNDLSLDSCPRDKVEMPDGNCYRLLTRGPCSITEHIILDPLTMKPFCAQRLCAPDRVFIYSDQKCHDPRSLELCPAGRQLYATAFGTPICQCPTGTYEGDDDYDDDVCEPLLGQTMANTCPPGEVFWFKDFKRLPECVPDPCSGKNLNKDPSELPFVPFKDGRCFQVGTMPEVCPAYTWYTIALSKLQGVCSSLEDAGYETFDQFTLKELINIYGPPIPRDNTSPIRTIPSAPGTNGASVLGGPAFQPNFVDPINTLGINTVGGDQGSVIRGPSTGISDGFGPGSVTFGSGVDSQGISLGSSGISGHGVTSGNQGAITIGQLSLDHRPGSVSLGSSSQGSFGISRQPASPFFSHGGQTLQSQERPGHIIPSGQSPSLVTDNQSLEQFGIYDDDGSIFRTDSLDDFGGSVDGDLSNLMIREGQLLADVISDGRFDNIKTLRAPPGHELYGFFNSVRTLINNGPHVRRSHRRSRRTPLPFAAPGNVFEPSLVGCRAGVERDVNVKCRDV</sequence>
<reference evidence="2 3" key="1">
    <citation type="submission" date="2023-11" db="EMBL/GenBank/DDBJ databases">
        <title>Halocaridina rubra genome assembly.</title>
        <authorList>
            <person name="Smith C."/>
        </authorList>
    </citation>
    <scope>NUCLEOTIDE SEQUENCE [LARGE SCALE GENOMIC DNA]</scope>
    <source>
        <strain evidence="2">EP-1</strain>
        <tissue evidence="2">Whole</tissue>
    </source>
</reference>
<keyword evidence="1" id="KW-0732">Signal</keyword>
<proteinExistence type="predicted"/>
<feature type="chain" id="PRO_5042980692" description="DUF4789 domain-containing protein" evidence="1">
    <location>
        <begin position="26"/>
        <end position="562"/>
    </location>
</feature>
<dbReference type="PANTHER" id="PTHR21177">
    <property type="entry name" value="IP06524P-RELATED"/>
    <property type="match status" value="1"/>
</dbReference>
<evidence type="ECO:0000256" key="1">
    <source>
        <dbReference type="SAM" id="SignalP"/>
    </source>
</evidence>
<keyword evidence="3" id="KW-1185">Reference proteome</keyword>
<feature type="signal peptide" evidence="1">
    <location>
        <begin position="1"/>
        <end position="25"/>
    </location>
</feature>